<accession>A0ABP8JAJ8</accession>
<dbReference type="RefSeq" id="WP_344992510.1">
    <property type="nucleotide sequence ID" value="NZ_BAABFR010000013.1"/>
</dbReference>
<evidence type="ECO:0000259" key="3">
    <source>
        <dbReference type="Pfam" id="PF24092"/>
    </source>
</evidence>
<dbReference type="Pfam" id="PF24092">
    <property type="entry name" value="DUF7373_C"/>
    <property type="match status" value="1"/>
</dbReference>
<feature type="domain" description="DUF7373" evidence="3">
    <location>
        <begin position="252"/>
        <end position="388"/>
    </location>
</feature>
<dbReference type="InterPro" id="IPR056463">
    <property type="entry name" value="DUF7373_C"/>
</dbReference>
<comment type="caution">
    <text evidence="4">The sequence shown here is derived from an EMBL/GenBank/DDBJ whole genome shotgun (WGS) entry which is preliminary data.</text>
</comment>
<keyword evidence="5" id="KW-1185">Reference proteome</keyword>
<organism evidence="4 5">
    <name type="scientific">Tsukamurella soli</name>
    <dbReference type="NCBI Taxonomy" id="644556"/>
    <lineage>
        <taxon>Bacteria</taxon>
        <taxon>Bacillati</taxon>
        <taxon>Actinomycetota</taxon>
        <taxon>Actinomycetes</taxon>
        <taxon>Mycobacteriales</taxon>
        <taxon>Tsukamurellaceae</taxon>
        <taxon>Tsukamurella</taxon>
    </lineage>
</organism>
<dbReference type="EMBL" id="BAABFR010000013">
    <property type="protein sequence ID" value="GAA4387795.1"/>
    <property type="molecule type" value="Genomic_DNA"/>
</dbReference>
<gene>
    <name evidence="4" type="ORF">GCM10023147_12710</name>
</gene>
<dbReference type="Proteomes" id="UP001500635">
    <property type="component" value="Unassembled WGS sequence"/>
</dbReference>
<keyword evidence="1" id="KW-0732">Signal</keyword>
<evidence type="ECO:0000313" key="4">
    <source>
        <dbReference type="EMBL" id="GAA4387795.1"/>
    </source>
</evidence>
<evidence type="ECO:0000256" key="1">
    <source>
        <dbReference type="SAM" id="SignalP"/>
    </source>
</evidence>
<protein>
    <submittedName>
        <fullName evidence="4">Uncharacterized protein</fullName>
    </submittedName>
</protein>
<proteinExistence type="predicted"/>
<sequence>MRRHGIGAATVAALSCLLLAGCSATVAGTPVADTSLPTHLDTGSFSTSKRVISAPSSTEAQVLESRRMLATVPVVGDIDPTMRYGDGVSMLVVDGLSDAFGSGVAAALHAMQFGAEADFTDKAPDATGFGKGFGIAIVRMPTAAAAAQAVAAPSVAAADGPSDGEASPAKIPVAIPGVAGAKAFSKTYAAGVGTTIVALLAHARFVIVVAAQSSADKVAAALTQEDRALDSFTATPDDKLTSLPPDSDGIRARTLANQNPIDKDPTRYGWTTARGILADQTEPAVARKDFADTGVDLVGLGENTVYRAKDGVAARELADRFIAEMKGYYPGGTTDSVDEVPGSECYNSKDQLGDFGYCVVPVGRYLAEYSAVQTEMAKEATAAAYLTLRRAQ</sequence>
<feature type="domain" description="DUF7373" evidence="2">
    <location>
        <begin position="54"/>
        <end position="244"/>
    </location>
</feature>
<dbReference type="InterPro" id="IPR055797">
    <property type="entry name" value="DUF7373"/>
</dbReference>
<reference evidence="5" key="1">
    <citation type="journal article" date="2019" name="Int. J. Syst. Evol. Microbiol.">
        <title>The Global Catalogue of Microorganisms (GCM) 10K type strain sequencing project: providing services to taxonomists for standard genome sequencing and annotation.</title>
        <authorList>
            <consortium name="The Broad Institute Genomics Platform"/>
            <consortium name="The Broad Institute Genome Sequencing Center for Infectious Disease"/>
            <person name="Wu L."/>
            <person name="Ma J."/>
        </authorList>
    </citation>
    <scope>NUCLEOTIDE SEQUENCE [LARGE SCALE GENOMIC DNA]</scope>
    <source>
        <strain evidence="5">JCM 17688</strain>
    </source>
</reference>
<feature type="signal peptide" evidence="1">
    <location>
        <begin position="1"/>
        <end position="27"/>
    </location>
</feature>
<evidence type="ECO:0000313" key="5">
    <source>
        <dbReference type="Proteomes" id="UP001500635"/>
    </source>
</evidence>
<dbReference type="PROSITE" id="PS51257">
    <property type="entry name" value="PROKAR_LIPOPROTEIN"/>
    <property type="match status" value="1"/>
</dbReference>
<dbReference type="Pfam" id="PF24088">
    <property type="entry name" value="DUF7373"/>
    <property type="match status" value="1"/>
</dbReference>
<feature type="chain" id="PRO_5047364634" evidence="1">
    <location>
        <begin position="28"/>
        <end position="392"/>
    </location>
</feature>
<evidence type="ECO:0000259" key="2">
    <source>
        <dbReference type="Pfam" id="PF24088"/>
    </source>
</evidence>
<name>A0ABP8JAJ8_9ACTN</name>